<dbReference type="Proteomes" id="UP000014500">
    <property type="component" value="Unassembled WGS sequence"/>
</dbReference>
<keyword evidence="5 12" id="KW-0999">Mitochondrion inner membrane</keyword>
<feature type="transmembrane region" description="Helical" evidence="12">
    <location>
        <begin position="67"/>
        <end position="86"/>
    </location>
</feature>
<evidence type="ECO:0000256" key="1">
    <source>
        <dbReference type="ARBA" id="ARBA00004448"/>
    </source>
</evidence>
<dbReference type="GO" id="GO:0046872">
    <property type="term" value="F:metal ion binding"/>
    <property type="evidence" value="ECO:0007669"/>
    <property type="project" value="UniProtKB-KW"/>
</dbReference>
<dbReference type="GO" id="GO:0048039">
    <property type="term" value="F:ubiquinone binding"/>
    <property type="evidence" value="ECO:0007669"/>
    <property type="project" value="TreeGrafter"/>
</dbReference>
<keyword evidence="7 12" id="KW-1133">Transmembrane helix</keyword>
<keyword evidence="11" id="KW-0408">Iron</keyword>
<dbReference type="Pfam" id="PF05328">
    <property type="entry name" value="CybS"/>
    <property type="match status" value="1"/>
</dbReference>
<keyword evidence="6 12" id="KW-0809">Transit peptide</keyword>
<evidence type="ECO:0000313" key="13">
    <source>
        <dbReference type="EnsemblMetazoa" id="SMAR015033-PA"/>
    </source>
</evidence>
<name>T1JMF3_STRMM</name>
<dbReference type="InterPro" id="IPR034804">
    <property type="entry name" value="SQR/QFR_C/D"/>
</dbReference>
<dbReference type="EnsemblMetazoa" id="SMAR015033-RA">
    <property type="protein sequence ID" value="SMAR015033-PA"/>
    <property type="gene ID" value="SMAR015033"/>
</dbReference>
<evidence type="ECO:0000256" key="2">
    <source>
        <dbReference type="ARBA" id="ARBA00007294"/>
    </source>
</evidence>
<evidence type="ECO:0000256" key="4">
    <source>
        <dbReference type="ARBA" id="ARBA00022692"/>
    </source>
</evidence>
<sequence length="159" mass="17391">MAACLLLRGGVLKVNGLKSLLRGPNLPFIKPLIDESTKCLSLVPVRSQKSQAYKAHDHRNLWTAEKVASFVLVPLLPLAIAAPSPILDYSVAFLVGMHTHWGLEAIVIDYIRPSIFGDTIPKVSLGLLYLISAATVGGLCYFNYTDVGIGQAIRMFWKL</sequence>
<feature type="transmembrane region" description="Helical" evidence="12">
    <location>
        <begin position="123"/>
        <end position="144"/>
    </location>
</feature>
<evidence type="ECO:0000256" key="3">
    <source>
        <dbReference type="ARBA" id="ARBA00022448"/>
    </source>
</evidence>
<comment type="function">
    <text evidence="12">Membrane-anchoring subunit of succinate dehydrogenase (SDH) that is involved in complex II of the mitochondrial electron transport chain and is responsible for transferring electrons from succinate to ubiquinone (coenzyme Q).</text>
</comment>
<dbReference type="InterPro" id="IPR007992">
    <property type="entry name" value="CybS"/>
</dbReference>
<comment type="subcellular location">
    <subcellularLocation>
        <location evidence="1 12">Mitochondrion inner membrane</location>
        <topology evidence="1 12">Multi-pass membrane protein</topology>
    </subcellularLocation>
</comment>
<dbReference type="GO" id="GO:0006099">
    <property type="term" value="P:tricarboxylic acid cycle"/>
    <property type="evidence" value="ECO:0007669"/>
    <property type="project" value="UniProtKB-KW"/>
</dbReference>
<dbReference type="PhylomeDB" id="T1JMF3"/>
<evidence type="ECO:0000313" key="14">
    <source>
        <dbReference type="Proteomes" id="UP000014500"/>
    </source>
</evidence>
<evidence type="ECO:0000256" key="9">
    <source>
        <dbReference type="ARBA" id="ARBA00023136"/>
    </source>
</evidence>
<dbReference type="GO" id="GO:0006121">
    <property type="term" value="P:mitochondrial electron transport, succinate to ubiquinone"/>
    <property type="evidence" value="ECO:0007669"/>
    <property type="project" value="TreeGrafter"/>
</dbReference>
<protein>
    <recommendedName>
        <fullName evidence="12">Succinate dehydrogenase [ubiquinone] cytochrome b small subunit</fullName>
    </recommendedName>
</protein>
<evidence type="ECO:0000256" key="7">
    <source>
        <dbReference type="ARBA" id="ARBA00022989"/>
    </source>
</evidence>
<dbReference type="GO" id="GO:0020037">
    <property type="term" value="F:heme binding"/>
    <property type="evidence" value="ECO:0007669"/>
    <property type="project" value="TreeGrafter"/>
</dbReference>
<evidence type="ECO:0000256" key="12">
    <source>
        <dbReference type="RuleBase" id="RU364031"/>
    </source>
</evidence>
<evidence type="ECO:0000256" key="11">
    <source>
        <dbReference type="PIRSR" id="PIRSR607992-2"/>
    </source>
</evidence>
<keyword evidence="12" id="KW-0249">Electron transport</keyword>
<evidence type="ECO:0000256" key="5">
    <source>
        <dbReference type="ARBA" id="ARBA00022792"/>
    </source>
</evidence>
<dbReference type="HOGENOM" id="CLU_096618_1_0_1"/>
<dbReference type="PANTHER" id="PTHR13337">
    <property type="entry name" value="SUCCINATE DEHYDROGENASE"/>
    <property type="match status" value="1"/>
</dbReference>
<feature type="binding site" description="axial binding residue" evidence="11">
    <location>
        <position position="98"/>
    </location>
    <ligand>
        <name>heme b</name>
        <dbReference type="ChEBI" id="CHEBI:60344"/>
        <note>ligand shared with SDHC</note>
    </ligand>
    <ligandPart>
        <name>Fe</name>
        <dbReference type="ChEBI" id="CHEBI:18248"/>
    </ligandPart>
</feature>
<evidence type="ECO:0000256" key="6">
    <source>
        <dbReference type="ARBA" id="ARBA00022946"/>
    </source>
</evidence>
<organism evidence="13 14">
    <name type="scientific">Strigamia maritima</name>
    <name type="common">European centipede</name>
    <name type="synonym">Geophilus maritimus</name>
    <dbReference type="NCBI Taxonomy" id="126957"/>
    <lineage>
        <taxon>Eukaryota</taxon>
        <taxon>Metazoa</taxon>
        <taxon>Ecdysozoa</taxon>
        <taxon>Arthropoda</taxon>
        <taxon>Myriapoda</taxon>
        <taxon>Chilopoda</taxon>
        <taxon>Pleurostigmophora</taxon>
        <taxon>Geophilomorpha</taxon>
        <taxon>Linotaeniidae</taxon>
        <taxon>Strigamia</taxon>
    </lineage>
</organism>
<evidence type="ECO:0000256" key="8">
    <source>
        <dbReference type="ARBA" id="ARBA00023128"/>
    </source>
</evidence>
<dbReference type="AlphaFoldDB" id="T1JMF3"/>
<dbReference type="EMBL" id="JH431485">
    <property type="status" value="NOT_ANNOTATED_CDS"/>
    <property type="molecule type" value="Genomic_DNA"/>
</dbReference>
<reference evidence="14" key="1">
    <citation type="submission" date="2011-05" db="EMBL/GenBank/DDBJ databases">
        <authorList>
            <person name="Richards S.R."/>
            <person name="Qu J."/>
            <person name="Jiang H."/>
            <person name="Jhangiani S.N."/>
            <person name="Agravi P."/>
            <person name="Goodspeed R."/>
            <person name="Gross S."/>
            <person name="Mandapat C."/>
            <person name="Jackson L."/>
            <person name="Mathew T."/>
            <person name="Pu L."/>
            <person name="Thornton R."/>
            <person name="Saada N."/>
            <person name="Wilczek-Boney K.B."/>
            <person name="Lee S."/>
            <person name="Kovar C."/>
            <person name="Wu Y."/>
            <person name="Scherer S.E."/>
            <person name="Worley K.C."/>
            <person name="Muzny D.M."/>
            <person name="Gibbs R."/>
        </authorList>
    </citation>
    <scope>NUCLEOTIDE SEQUENCE</scope>
    <source>
        <strain evidence="14">Brora</strain>
    </source>
</reference>
<feature type="binding site" evidence="10">
    <location>
        <position position="110"/>
    </location>
    <ligand>
        <name>a ubiquinone</name>
        <dbReference type="ChEBI" id="CHEBI:16389"/>
        <note>ligand shared with IP/SDHB</note>
    </ligand>
</feature>
<dbReference type="STRING" id="126957.T1JMF3"/>
<evidence type="ECO:0000256" key="10">
    <source>
        <dbReference type="PIRSR" id="PIRSR607992-1"/>
    </source>
</evidence>
<dbReference type="GO" id="GO:0005743">
    <property type="term" value="C:mitochondrial inner membrane"/>
    <property type="evidence" value="ECO:0007669"/>
    <property type="project" value="UniProtKB-SubCell"/>
</dbReference>
<comment type="caution">
    <text evidence="12">Lacks conserved residue(s) required for the propagation of feature annotation.</text>
</comment>
<comment type="similarity">
    <text evidence="2 12">Belongs to the CybS family.</text>
</comment>
<keyword evidence="11 12" id="KW-0479">Metal-binding</keyword>
<keyword evidence="14" id="KW-1185">Reference proteome</keyword>
<keyword evidence="4 12" id="KW-0812">Transmembrane</keyword>
<dbReference type="PANTHER" id="PTHR13337:SF2">
    <property type="entry name" value="SUCCINATE DEHYDROGENASE [UBIQUINONE] CYTOCHROME B SMALL SUBUNIT, MITOCHONDRIAL"/>
    <property type="match status" value="1"/>
</dbReference>
<keyword evidence="8 12" id="KW-0496">Mitochondrion</keyword>
<dbReference type="eggNOG" id="KOG4097">
    <property type="taxonomic scope" value="Eukaryota"/>
</dbReference>
<keyword evidence="12" id="KW-0349">Heme</keyword>
<accession>T1JMF3</accession>
<keyword evidence="9 12" id="KW-0472">Membrane</keyword>
<dbReference type="Gene3D" id="1.20.1300.10">
    <property type="entry name" value="Fumarate reductase/succinate dehydrogenase, transmembrane subunit"/>
    <property type="match status" value="1"/>
</dbReference>
<keyword evidence="12" id="KW-0816">Tricarboxylic acid cycle</keyword>
<reference evidence="13" key="2">
    <citation type="submission" date="2015-02" db="UniProtKB">
        <authorList>
            <consortium name="EnsemblMetazoa"/>
        </authorList>
    </citation>
    <scope>IDENTIFICATION</scope>
</reference>
<proteinExistence type="inferred from homology"/>
<dbReference type="CDD" id="cd03496">
    <property type="entry name" value="SQR_TypeC_CybS"/>
    <property type="match status" value="1"/>
</dbReference>
<keyword evidence="3 12" id="KW-0813">Transport</keyword>
<dbReference type="OMA" id="VYDYARP"/>